<accession>S7YU21</accession>
<dbReference type="AlphaFoldDB" id="S7YU21"/>
<feature type="region of interest" description="Disordered" evidence="5">
    <location>
        <begin position="1"/>
        <end position="79"/>
    </location>
</feature>
<evidence type="ECO:0000256" key="4">
    <source>
        <dbReference type="ARBA" id="ARBA00023088"/>
    </source>
</evidence>
<evidence type="ECO:0000259" key="7">
    <source>
        <dbReference type="Pfam" id="PF00746"/>
    </source>
</evidence>
<reference evidence="8 9" key="1">
    <citation type="submission" date="2013-06" db="EMBL/GenBank/DDBJ databases">
        <title>Genome sequencing of Streptococcus mitis strains.</title>
        <authorList>
            <person name="Ikryannikova L.N."/>
            <person name="Ilina E.N."/>
            <person name="Kostryukova E.S."/>
            <person name="Semashko T.A."/>
            <person name="Savinova T.A."/>
            <person name="Karpova I.Y."/>
            <person name="Larin A.K."/>
            <person name="Ischenko D.S."/>
            <person name="Dubovickaya V.A."/>
            <person name="Sidorenko S.V."/>
            <person name="Govorun V.M."/>
        </authorList>
    </citation>
    <scope>NUCLEOTIDE SEQUENCE [LARGE SCALE GENOMIC DNA]</scope>
    <source>
        <strain evidence="8 9">18/56</strain>
    </source>
</reference>
<organism evidence="8 9">
    <name type="scientific">Streptococcus mitis 18/56</name>
    <dbReference type="NCBI Taxonomy" id="1340485"/>
    <lineage>
        <taxon>Bacteria</taxon>
        <taxon>Bacillati</taxon>
        <taxon>Bacillota</taxon>
        <taxon>Bacilli</taxon>
        <taxon>Lactobacillales</taxon>
        <taxon>Streptococcaceae</taxon>
        <taxon>Streptococcus</taxon>
        <taxon>Streptococcus mitis group</taxon>
    </lineage>
</organism>
<proteinExistence type="predicted"/>
<keyword evidence="3" id="KW-0732">Signal</keyword>
<evidence type="ECO:0000256" key="6">
    <source>
        <dbReference type="SAM" id="Phobius"/>
    </source>
</evidence>
<dbReference type="InterPro" id="IPR019931">
    <property type="entry name" value="LPXTG_anchor"/>
</dbReference>
<evidence type="ECO:0000256" key="5">
    <source>
        <dbReference type="SAM" id="MobiDB-lite"/>
    </source>
</evidence>
<keyword evidence="6" id="KW-0812">Transmembrane</keyword>
<feature type="domain" description="Gram-positive cocci surface proteins LPxTG" evidence="7">
    <location>
        <begin position="156"/>
        <end position="193"/>
    </location>
</feature>
<evidence type="ECO:0000256" key="3">
    <source>
        <dbReference type="ARBA" id="ARBA00022729"/>
    </source>
</evidence>
<feature type="compositionally biased region" description="Basic and acidic residues" evidence="5">
    <location>
        <begin position="39"/>
        <end position="48"/>
    </location>
</feature>
<name>S7YU21_STRMT</name>
<keyword evidence="6" id="KW-1133">Transmembrane helix</keyword>
<evidence type="ECO:0000256" key="1">
    <source>
        <dbReference type="ARBA" id="ARBA00022512"/>
    </source>
</evidence>
<sequence length="195" mass="19412">PSVVAPTDPGTTVATGSSSAASSSSSSSATTTTATTPTSEDKNKKDNATSDNKVSVSTIDGGTTTLIPDVKVPTNNPGVSAQTAVEAGASQVGTTSQVTGQVVQEVSPSSPVQTETGASIVSTQNGNVVLSDGSVVAPEVIGGTVNEDKTISVTDKDGKLKTLPNTGLKESILLTSAGFGLLAIVISFFLKKRSN</sequence>
<feature type="non-terminal residue" evidence="8">
    <location>
        <position position="1"/>
    </location>
</feature>
<protein>
    <recommendedName>
        <fullName evidence="7">Gram-positive cocci surface proteins LPxTG domain-containing protein</fullName>
    </recommendedName>
</protein>
<gene>
    <name evidence="8" type="ORF">M059_09605</name>
</gene>
<dbReference type="EMBL" id="ATAA01000059">
    <property type="protein sequence ID" value="EPR91603.1"/>
    <property type="molecule type" value="Genomic_DNA"/>
</dbReference>
<dbReference type="Pfam" id="PF00746">
    <property type="entry name" value="Gram_pos_anchor"/>
    <property type="match status" value="1"/>
</dbReference>
<keyword evidence="2" id="KW-0964">Secreted</keyword>
<evidence type="ECO:0000313" key="8">
    <source>
        <dbReference type="EMBL" id="EPR91603.1"/>
    </source>
</evidence>
<feature type="compositionally biased region" description="Polar residues" evidence="5">
    <location>
        <begin position="49"/>
        <end position="66"/>
    </location>
</feature>
<evidence type="ECO:0000256" key="2">
    <source>
        <dbReference type="ARBA" id="ARBA00022525"/>
    </source>
</evidence>
<keyword evidence="1" id="KW-0134">Cell wall</keyword>
<dbReference type="NCBIfam" id="TIGR01167">
    <property type="entry name" value="LPXTG_anchor"/>
    <property type="match status" value="1"/>
</dbReference>
<keyword evidence="4" id="KW-0572">Peptidoglycan-anchor</keyword>
<dbReference type="Proteomes" id="UP000014970">
    <property type="component" value="Unassembled WGS sequence"/>
</dbReference>
<keyword evidence="6" id="KW-0472">Membrane</keyword>
<feature type="transmembrane region" description="Helical" evidence="6">
    <location>
        <begin position="171"/>
        <end position="190"/>
    </location>
</feature>
<comment type="caution">
    <text evidence="8">The sequence shown here is derived from an EMBL/GenBank/DDBJ whole genome shotgun (WGS) entry which is preliminary data.</text>
</comment>
<dbReference type="PATRIC" id="fig|1340485.3.peg.1969"/>
<feature type="compositionally biased region" description="Low complexity" evidence="5">
    <location>
        <begin position="11"/>
        <end position="38"/>
    </location>
</feature>
<evidence type="ECO:0000313" key="9">
    <source>
        <dbReference type="Proteomes" id="UP000014970"/>
    </source>
</evidence>